<keyword evidence="3" id="KW-1185">Reference proteome</keyword>
<dbReference type="GO" id="GO:0004523">
    <property type="term" value="F:RNA-DNA hybrid ribonuclease activity"/>
    <property type="evidence" value="ECO:0007669"/>
    <property type="project" value="InterPro"/>
</dbReference>
<proteinExistence type="predicted"/>
<dbReference type="AlphaFoldDB" id="A0A2I0W4C7"/>
<accession>A0A2I0W4C7</accession>
<name>A0A2I0W4C7_9ASPA</name>
<evidence type="ECO:0000259" key="1">
    <source>
        <dbReference type="Pfam" id="PF13456"/>
    </source>
</evidence>
<protein>
    <recommendedName>
        <fullName evidence="1">RNase H type-1 domain-containing protein</fullName>
    </recommendedName>
</protein>
<reference evidence="2 3" key="2">
    <citation type="journal article" date="2017" name="Nature">
        <title>The Apostasia genome and the evolution of orchids.</title>
        <authorList>
            <person name="Zhang G.Q."/>
            <person name="Liu K.W."/>
            <person name="Li Z."/>
            <person name="Lohaus R."/>
            <person name="Hsiao Y.Y."/>
            <person name="Niu S.C."/>
            <person name="Wang J.Y."/>
            <person name="Lin Y.C."/>
            <person name="Xu Q."/>
            <person name="Chen L.J."/>
            <person name="Yoshida K."/>
            <person name="Fujiwara S."/>
            <person name="Wang Z.W."/>
            <person name="Zhang Y.Q."/>
            <person name="Mitsuda N."/>
            <person name="Wang M."/>
            <person name="Liu G.H."/>
            <person name="Pecoraro L."/>
            <person name="Huang H.X."/>
            <person name="Xiao X.J."/>
            <person name="Lin M."/>
            <person name="Wu X.Y."/>
            <person name="Wu W.L."/>
            <person name="Chen Y.Y."/>
            <person name="Chang S.B."/>
            <person name="Sakamoto S."/>
            <person name="Ohme-Takagi M."/>
            <person name="Yagi M."/>
            <person name="Zeng S.J."/>
            <person name="Shen C.Y."/>
            <person name="Yeh C.M."/>
            <person name="Luo Y.B."/>
            <person name="Tsai W.C."/>
            <person name="Van de Peer Y."/>
            <person name="Liu Z.J."/>
        </authorList>
    </citation>
    <scope>NUCLEOTIDE SEQUENCE [LARGE SCALE GENOMIC DNA]</scope>
    <source>
        <tissue evidence="2">The whole plant</tissue>
    </source>
</reference>
<dbReference type="EMBL" id="KZ502934">
    <property type="protein sequence ID" value="PKU70498.1"/>
    <property type="molecule type" value="Genomic_DNA"/>
</dbReference>
<organism evidence="2 3">
    <name type="scientific">Dendrobium catenatum</name>
    <dbReference type="NCBI Taxonomy" id="906689"/>
    <lineage>
        <taxon>Eukaryota</taxon>
        <taxon>Viridiplantae</taxon>
        <taxon>Streptophyta</taxon>
        <taxon>Embryophyta</taxon>
        <taxon>Tracheophyta</taxon>
        <taxon>Spermatophyta</taxon>
        <taxon>Magnoliopsida</taxon>
        <taxon>Liliopsida</taxon>
        <taxon>Asparagales</taxon>
        <taxon>Orchidaceae</taxon>
        <taxon>Epidendroideae</taxon>
        <taxon>Malaxideae</taxon>
        <taxon>Dendrobiinae</taxon>
        <taxon>Dendrobium</taxon>
    </lineage>
</organism>
<dbReference type="Pfam" id="PF13456">
    <property type="entry name" value="RVT_3"/>
    <property type="match status" value="1"/>
</dbReference>
<reference evidence="2 3" key="1">
    <citation type="journal article" date="2016" name="Sci. Rep.">
        <title>The Dendrobium catenatum Lindl. genome sequence provides insights into polysaccharide synthase, floral development and adaptive evolution.</title>
        <authorList>
            <person name="Zhang G.Q."/>
            <person name="Xu Q."/>
            <person name="Bian C."/>
            <person name="Tsai W.C."/>
            <person name="Yeh C.M."/>
            <person name="Liu K.W."/>
            <person name="Yoshida K."/>
            <person name="Zhang L.S."/>
            <person name="Chang S.B."/>
            <person name="Chen F."/>
            <person name="Shi Y."/>
            <person name="Su Y.Y."/>
            <person name="Zhang Y.Q."/>
            <person name="Chen L.J."/>
            <person name="Yin Y."/>
            <person name="Lin M."/>
            <person name="Huang H."/>
            <person name="Deng H."/>
            <person name="Wang Z.W."/>
            <person name="Zhu S.L."/>
            <person name="Zhao X."/>
            <person name="Deng C."/>
            <person name="Niu S.C."/>
            <person name="Huang J."/>
            <person name="Wang M."/>
            <person name="Liu G.H."/>
            <person name="Yang H.J."/>
            <person name="Xiao X.J."/>
            <person name="Hsiao Y.Y."/>
            <person name="Wu W.L."/>
            <person name="Chen Y.Y."/>
            <person name="Mitsuda N."/>
            <person name="Ohme-Takagi M."/>
            <person name="Luo Y.B."/>
            <person name="Van de Peer Y."/>
            <person name="Liu Z.J."/>
        </authorList>
    </citation>
    <scope>NUCLEOTIDE SEQUENCE [LARGE SCALE GENOMIC DNA]</scope>
    <source>
        <tissue evidence="2">The whole plant</tissue>
    </source>
</reference>
<dbReference type="Proteomes" id="UP000233837">
    <property type="component" value="Unassembled WGS sequence"/>
</dbReference>
<dbReference type="GO" id="GO:0003676">
    <property type="term" value="F:nucleic acid binding"/>
    <property type="evidence" value="ECO:0007669"/>
    <property type="project" value="InterPro"/>
</dbReference>
<evidence type="ECO:0000313" key="3">
    <source>
        <dbReference type="Proteomes" id="UP000233837"/>
    </source>
</evidence>
<sequence length="112" mass="13005">MEVLYLKNIIWEWMIEAQGIIIEGDNFNIIKILQSAMRTWKVSKCIDENFGFLLDFNQVLFSFSKRDCNKLANVCANLALKNSFVWEHISFEETTPSFLLCLKEECDSLGLS</sequence>
<dbReference type="InterPro" id="IPR002156">
    <property type="entry name" value="RNaseH_domain"/>
</dbReference>
<evidence type="ECO:0000313" key="2">
    <source>
        <dbReference type="EMBL" id="PKU70498.1"/>
    </source>
</evidence>
<gene>
    <name evidence="2" type="ORF">MA16_Dca025066</name>
</gene>
<feature type="domain" description="RNase H type-1" evidence="1">
    <location>
        <begin position="11"/>
        <end position="79"/>
    </location>
</feature>